<organism evidence="1 2">
    <name type="scientific">Datura stramonium</name>
    <name type="common">Jimsonweed</name>
    <name type="synonym">Common thornapple</name>
    <dbReference type="NCBI Taxonomy" id="4076"/>
    <lineage>
        <taxon>Eukaryota</taxon>
        <taxon>Viridiplantae</taxon>
        <taxon>Streptophyta</taxon>
        <taxon>Embryophyta</taxon>
        <taxon>Tracheophyta</taxon>
        <taxon>Spermatophyta</taxon>
        <taxon>Magnoliopsida</taxon>
        <taxon>eudicotyledons</taxon>
        <taxon>Gunneridae</taxon>
        <taxon>Pentapetalae</taxon>
        <taxon>asterids</taxon>
        <taxon>lamiids</taxon>
        <taxon>Solanales</taxon>
        <taxon>Solanaceae</taxon>
        <taxon>Solanoideae</taxon>
        <taxon>Datureae</taxon>
        <taxon>Datura</taxon>
    </lineage>
</organism>
<sequence>MEGNERGDMARNRGRGEKWVRVLRCWSEKERVRVERIGEGRSGGGSSGFVYCLVGREERRGGGTGRLCCLRWWLLVGVHGGNGEGSSIRVVAEKNGERGRRLLGR</sequence>
<dbReference type="EMBL" id="JACEIK010018505">
    <property type="protein sequence ID" value="MCE5166005.1"/>
    <property type="molecule type" value="Genomic_DNA"/>
</dbReference>
<accession>A0ABS8Y5Z6</accession>
<evidence type="ECO:0000313" key="2">
    <source>
        <dbReference type="Proteomes" id="UP000823775"/>
    </source>
</evidence>
<evidence type="ECO:0000313" key="1">
    <source>
        <dbReference type="EMBL" id="MCE5166005.1"/>
    </source>
</evidence>
<protein>
    <submittedName>
        <fullName evidence="1">Uncharacterized protein</fullName>
    </submittedName>
</protein>
<reference evidence="1 2" key="1">
    <citation type="journal article" date="2021" name="BMC Genomics">
        <title>Datura genome reveals duplications of psychoactive alkaloid biosynthetic genes and high mutation rate following tissue culture.</title>
        <authorList>
            <person name="Rajewski A."/>
            <person name="Carter-House D."/>
            <person name="Stajich J."/>
            <person name="Litt A."/>
        </authorList>
    </citation>
    <scope>NUCLEOTIDE SEQUENCE [LARGE SCALE GENOMIC DNA]</scope>
    <source>
        <strain evidence="1">AR-01</strain>
    </source>
</reference>
<gene>
    <name evidence="1" type="ORF">HAX54_013934</name>
</gene>
<comment type="caution">
    <text evidence="1">The sequence shown here is derived from an EMBL/GenBank/DDBJ whole genome shotgun (WGS) entry which is preliminary data.</text>
</comment>
<name>A0ABS8Y5Z6_DATST</name>
<keyword evidence="2" id="KW-1185">Reference proteome</keyword>
<proteinExistence type="predicted"/>
<dbReference type="Proteomes" id="UP000823775">
    <property type="component" value="Unassembled WGS sequence"/>
</dbReference>